<proteinExistence type="predicted"/>
<dbReference type="EMBL" id="LVLJ01002167">
    <property type="protein sequence ID" value="OAE26502.1"/>
    <property type="molecule type" value="Genomic_DNA"/>
</dbReference>
<name>A0A176W240_MARPO</name>
<gene>
    <name evidence="1" type="ORF">AXG93_815s1650</name>
</gene>
<dbReference type="Proteomes" id="UP000077202">
    <property type="component" value="Unassembled WGS sequence"/>
</dbReference>
<dbReference type="AlphaFoldDB" id="A0A176W240"/>
<reference evidence="1" key="1">
    <citation type="submission" date="2016-03" db="EMBL/GenBank/DDBJ databases">
        <title>Mechanisms controlling the formation of the plant cell surface in tip-growing cells are functionally conserved among land plants.</title>
        <authorList>
            <person name="Honkanen S."/>
            <person name="Jones V.A."/>
            <person name="Morieri G."/>
            <person name="Champion C."/>
            <person name="Hetherington A.J."/>
            <person name="Kelly S."/>
            <person name="Saint-Marcoux D."/>
            <person name="Proust H."/>
            <person name="Prescott H."/>
            <person name="Dolan L."/>
        </authorList>
    </citation>
    <scope>NUCLEOTIDE SEQUENCE [LARGE SCALE GENOMIC DNA]</scope>
    <source>
        <tissue evidence="1">Whole gametophyte</tissue>
    </source>
</reference>
<protein>
    <submittedName>
        <fullName evidence="1">Uncharacterized protein</fullName>
    </submittedName>
</protein>
<comment type="caution">
    <text evidence="1">The sequence shown here is derived from an EMBL/GenBank/DDBJ whole genome shotgun (WGS) entry which is preliminary data.</text>
</comment>
<accession>A0A176W240</accession>
<sequence length="128" mass="13501">MNIVASSVKAPAVPASLAWLKRTTVVAGTVQPLTVEMGTQVGVMGSIGGWCSQSRRPVGFPVGDGVNRCTRATEELSPIPGPNSSIRNPPMPKGPKYIVPLFMLCVINDGLPTDSSRMYTYTALSVPV</sequence>
<organism evidence="1 2">
    <name type="scientific">Marchantia polymorpha subsp. ruderalis</name>
    <dbReference type="NCBI Taxonomy" id="1480154"/>
    <lineage>
        <taxon>Eukaryota</taxon>
        <taxon>Viridiplantae</taxon>
        <taxon>Streptophyta</taxon>
        <taxon>Embryophyta</taxon>
        <taxon>Marchantiophyta</taxon>
        <taxon>Marchantiopsida</taxon>
        <taxon>Marchantiidae</taxon>
        <taxon>Marchantiales</taxon>
        <taxon>Marchantiaceae</taxon>
        <taxon>Marchantia</taxon>
    </lineage>
</organism>
<keyword evidence="2" id="KW-1185">Reference proteome</keyword>
<evidence type="ECO:0000313" key="1">
    <source>
        <dbReference type="EMBL" id="OAE26502.1"/>
    </source>
</evidence>
<evidence type="ECO:0000313" key="2">
    <source>
        <dbReference type="Proteomes" id="UP000077202"/>
    </source>
</evidence>